<comment type="subcellular location">
    <subcellularLocation>
        <location evidence="5">Cytoplasm</location>
    </subcellularLocation>
</comment>
<feature type="binding site" evidence="5">
    <location>
        <position position="268"/>
    </location>
    <ligand>
        <name>substrate</name>
    </ligand>
</feature>
<evidence type="ECO:0000259" key="7">
    <source>
        <dbReference type="Pfam" id="PF11890"/>
    </source>
</evidence>
<dbReference type="UniPathway" id="UPA00244">
    <property type="reaction ID" value="UER00310"/>
</dbReference>
<keyword evidence="3 5" id="KW-0520">NAD</keyword>
<evidence type="ECO:0000256" key="1">
    <source>
        <dbReference type="ARBA" id="ARBA00022490"/>
    </source>
</evidence>
<keyword evidence="9" id="KW-1185">Reference proteome</keyword>
<dbReference type="SUPFAM" id="SSF52283">
    <property type="entry name" value="Formate/glycerate dehydrogenase catalytic domain-like"/>
    <property type="match status" value="1"/>
</dbReference>
<protein>
    <recommendedName>
        <fullName evidence="5">Erythronate-4-phosphate dehydrogenase</fullName>
        <ecNumber evidence="5">1.1.1.290</ecNumber>
    </recommendedName>
</protein>
<feature type="binding site" evidence="5">
    <location>
        <position position="242"/>
    </location>
    <ligand>
        <name>NAD(+)</name>
        <dbReference type="ChEBI" id="CHEBI:57540"/>
    </ligand>
</feature>
<dbReference type="GO" id="GO:0033711">
    <property type="term" value="F:4-phosphoerythronate dehydrogenase activity"/>
    <property type="evidence" value="ECO:0007669"/>
    <property type="project" value="UniProtKB-EC"/>
</dbReference>
<evidence type="ECO:0000313" key="9">
    <source>
        <dbReference type="Proteomes" id="UP000306973"/>
    </source>
</evidence>
<gene>
    <name evidence="5 8" type="primary">pdxB</name>
    <name evidence="8" type="ORF">FEI13_17165</name>
</gene>
<dbReference type="PANTHER" id="PTHR10996">
    <property type="entry name" value="2-HYDROXYACID DEHYDROGENASE-RELATED"/>
    <property type="match status" value="1"/>
</dbReference>
<evidence type="ECO:0000313" key="8">
    <source>
        <dbReference type="EMBL" id="TLF46025.1"/>
    </source>
</evidence>
<dbReference type="GO" id="GO:0046983">
    <property type="term" value="F:protein dimerization activity"/>
    <property type="evidence" value="ECO:0007669"/>
    <property type="project" value="InterPro"/>
</dbReference>
<feature type="binding site" evidence="5">
    <location>
        <position position="185"/>
    </location>
    <ligand>
        <name>NAD(+)</name>
        <dbReference type="ChEBI" id="CHEBI:57540"/>
    </ligand>
</feature>
<evidence type="ECO:0000256" key="4">
    <source>
        <dbReference type="ARBA" id="ARBA00023096"/>
    </source>
</evidence>
<feature type="active site" evidence="5">
    <location>
        <position position="247"/>
    </location>
</feature>
<dbReference type="InterPro" id="IPR038251">
    <property type="entry name" value="PdxB_dimer_sf"/>
</dbReference>
<dbReference type="InterPro" id="IPR036291">
    <property type="entry name" value="NAD(P)-bd_dom_sf"/>
</dbReference>
<comment type="catalytic activity">
    <reaction evidence="5">
        <text>4-phospho-D-erythronate + NAD(+) = (R)-3-hydroxy-2-oxo-4-phosphooxybutanoate + NADH + H(+)</text>
        <dbReference type="Rhea" id="RHEA:18829"/>
        <dbReference type="ChEBI" id="CHEBI:15378"/>
        <dbReference type="ChEBI" id="CHEBI:57540"/>
        <dbReference type="ChEBI" id="CHEBI:57945"/>
        <dbReference type="ChEBI" id="CHEBI:58538"/>
        <dbReference type="ChEBI" id="CHEBI:58766"/>
        <dbReference type="EC" id="1.1.1.290"/>
    </reaction>
</comment>
<evidence type="ECO:0000256" key="5">
    <source>
        <dbReference type="HAMAP-Rule" id="MF_01825"/>
    </source>
</evidence>
<dbReference type="PANTHER" id="PTHR10996:SF178">
    <property type="entry name" value="2-HYDROXYACID DEHYDROGENASE YGL185C-RELATED"/>
    <property type="match status" value="1"/>
</dbReference>
<evidence type="ECO:0000256" key="2">
    <source>
        <dbReference type="ARBA" id="ARBA00023002"/>
    </source>
</evidence>
<keyword evidence="1 5" id="KW-0963">Cytoplasm</keyword>
<dbReference type="Gene3D" id="3.40.50.720">
    <property type="entry name" value="NAD(P)-binding Rossmann-like Domain"/>
    <property type="match status" value="2"/>
</dbReference>
<keyword evidence="2 5" id="KW-0560">Oxidoreductase</keyword>
<keyword evidence="4 5" id="KW-0664">Pyridoxine biosynthesis</keyword>
<evidence type="ECO:0000256" key="3">
    <source>
        <dbReference type="ARBA" id="ARBA00023027"/>
    </source>
</evidence>
<comment type="subunit">
    <text evidence="5">Homodimer.</text>
</comment>
<dbReference type="HAMAP" id="MF_01825">
    <property type="entry name" value="PdxB"/>
    <property type="match status" value="1"/>
</dbReference>
<dbReference type="AlphaFoldDB" id="A0A5R8M948"/>
<feature type="binding site" evidence="5">
    <location>
        <position position="151"/>
    </location>
    <ligand>
        <name>NAD(+)</name>
        <dbReference type="ChEBI" id="CHEBI:57540"/>
    </ligand>
</feature>
<dbReference type="InterPro" id="IPR050223">
    <property type="entry name" value="D-isomer_2-hydroxyacid_DH"/>
</dbReference>
<feature type="binding site" evidence="5">
    <location>
        <position position="45"/>
    </location>
    <ligand>
        <name>substrate</name>
    </ligand>
</feature>
<feature type="domain" description="Erythronate-4-phosphate dehydrogenase dimerisation" evidence="7">
    <location>
        <begin position="301"/>
        <end position="371"/>
    </location>
</feature>
<comment type="function">
    <text evidence="5">Catalyzes the oxidation of erythronate-4-phosphate to 3-hydroxy-2-oxo-4-phosphonooxybutanoate.</text>
</comment>
<sequence length="403" mass="42918">MKIVVDTNVPAAEACFGALGEVIRVPGREIEPATLAEADALVVRSITRVDAALIEQARGAGSPLRFVGTCTIGTDHVDQQALADHDIAFASAPGCNADAVVDYVLSSLSTLAERQDFRLAERRVGIVGVGNVGGRLLERLTAMGIDCLACDPPRVEAESIEAEGLAGFHDLDTLIDECDVLCLHTPLVSEGPHATRHLLDAQRLAALAPGTLLLNAGRGDCVDGRALRQRLAGQGDITAVLDVWEQEPAIDAALADLAAIATPHIAGYSLDGKLRGTHRIYRALAHHVGLPSRLTLEDLAPAPPVARLVLEAGLSPEEALRLCLRAVYDPRRDHDSLHREARRQGMAKGFDACRARYPLRREAASLELVLGEGARELEPLLAGAGFQVRSELQAPSAERPAVR</sequence>
<dbReference type="EMBL" id="VBUI01000035">
    <property type="protein sequence ID" value="TLF46025.1"/>
    <property type="molecule type" value="Genomic_DNA"/>
</dbReference>
<accession>A0A5R8M948</accession>
<dbReference type="SUPFAM" id="SSF51735">
    <property type="entry name" value="NAD(P)-binding Rossmann-fold domains"/>
    <property type="match status" value="1"/>
</dbReference>
<dbReference type="GO" id="GO:0008615">
    <property type="term" value="P:pyridoxine biosynthetic process"/>
    <property type="evidence" value="ECO:0007669"/>
    <property type="project" value="UniProtKB-UniRule"/>
</dbReference>
<dbReference type="Gene3D" id="3.30.1370.170">
    <property type="match status" value="1"/>
</dbReference>
<organism evidence="8 9">
    <name type="scientific">Halomonas urmiana</name>
    <dbReference type="NCBI Taxonomy" id="490901"/>
    <lineage>
        <taxon>Bacteria</taxon>
        <taxon>Pseudomonadati</taxon>
        <taxon>Pseudomonadota</taxon>
        <taxon>Gammaproteobacteria</taxon>
        <taxon>Oceanospirillales</taxon>
        <taxon>Halomonadaceae</taxon>
        <taxon>Halomonas</taxon>
    </lineage>
</organism>
<feature type="active site" description="Proton donor" evidence="5">
    <location>
        <position position="264"/>
    </location>
</feature>
<dbReference type="InterPro" id="IPR006140">
    <property type="entry name" value="D-isomer_DH_NAD-bd"/>
</dbReference>
<dbReference type="GO" id="GO:0051287">
    <property type="term" value="F:NAD binding"/>
    <property type="evidence" value="ECO:0007669"/>
    <property type="project" value="InterPro"/>
</dbReference>
<dbReference type="NCBIfam" id="NF001309">
    <property type="entry name" value="PRK00257.1"/>
    <property type="match status" value="1"/>
</dbReference>
<comment type="caution">
    <text evidence="8">The sequence shown here is derived from an EMBL/GenBank/DDBJ whole genome shotgun (WGS) entry which is preliminary data.</text>
</comment>
<feature type="active site" evidence="5">
    <location>
        <position position="218"/>
    </location>
</feature>
<dbReference type="GO" id="GO:0030267">
    <property type="term" value="F:glyoxylate reductase (NADPH) activity"/>
    <property type="evidence" value="ECO:0007669"/>
    <property type="project" value="TreeGrafter"/>
</dbReference>
<feature type="domain" description="D-isomer specific 2-hydroxyacid dehydrogenase NAD-binding" evidence="6">
    <location>
        <begin position="115"/>
        <end position="266"/>
    </location>
</feature>
<name>A0A5R8M948_9GAMM</name>
<feature type="binding site" evidence="5">
    <location>
        <position position="267"/>
    </location>
    <ligand>
        <name>NAD(+)</name>
        <dbReference type="ChEBI" id="CHEBI:57540"/>
    </ligand>
</feature>
<reference evidence="8 9" key="1">
    <citation type="journal article" date="2007" name="Int. J. Syst. Evol. Microbiol.">
        <title>Halomonas saccharevitans sp. nov., Halomonas arcis sp. nov. and Halomonas subterranea sp. nov., halophilic bacteria isolated from hypersaline environments of China.</title>
        <authorList>
            <person name="Xu X.W."/>
            <person name="Wu Y.H."/>
            <person name="Zhou Z."/>
            <person name="Wang C.S."/>
            <person name="Zhou Y.G."/>
            <person name="Zhang H.B."/>
            <person name="Wang Y."/>
            <person name="Wu M."/>
        </authorList>
    </citation>
    <scope>NUCLEOTIDE SEQUENCE [LARGE SCALE GENOMIC DNA]</scope>
    <source>
        <strain evidence="8 9">TBZ3</strain>
    </source>
</reference>
<dbReference type="Pfam" id="PF11890">
    <property type="entry name" value="DUF3410"/>
    <property type="match status" value="1"/>
</dbReference>
<feature type="binding site" evidence="5">
    <location>
        <position position="71"/>
    </location>
    <ligand>
        <name>substrate</name>
    </ligand>
</feature>
<proteinExistence type="inferred from homology"/>
<dbReference type="EC" id="1.1.1.290" evidence="5"/>
<comment type="pathway">
    <text evidence="5">Cofactor biosynthesis; pyridoxine 5'-phosphate biosynthesis; pyridoxine 5'-phosphate from D-erythrose 4-phosphate: step 2/5.</text>
</comment>
<dbReference type="Pfam" id="PF02826">
    <property type="entry name" value="2-Hacid_dh_C"/>
    <property type="match status" value="1"/>
</dbReference>
<evidence type="ECO:0000259" key="6">
    <source>
        <dbReference type="Pfam" id="PF02826"/>
    </source>
</evidence>
<dbReference type="OrthoDB" id="9770208at2"/>
<dbReference type="RefSeq" id="WP_138182739.1">
    <property type="nucleotide sequence ID" value="NZ_VBUI01000035.1"/>
</dbReference>
<dbReference type="CDD" id="cd12158">
    <property type="entry name" value="ErythrP_dh"/>
    <property type="match status" value="1"/>
</dbReference>
<dbReference type="InterPro" id="IPR024531">
    <property type="entry name" value="Erythronate-4-P_DHase_dimer"/>
</dbReference>
<dbReference type="InterPro" id="IPR020921">
    <property type="entry name" value="Erythronate-4-P_DHase"/>
</dbReference>
<dbReference type="Proteomes" id="UP000306973">
    <property type="component" value="Unassembled WGS sequence"/>
</dbReference>
<dbReference type="GO" id="GO:0016618">
    <property type="term" value="F:hydroxypyruvate reductase [NAD(P)H] activity"/>
    <property type="evidence" value="ECO:0007669"/>
    <property type="project" value="TreeGrafter"/>
</dbReference>
<comment type="caution">
    <text evidence="5">Lacks conserved residue(s) required for the propagation of feature annotation.</text>
</comment>
<comment type="similarity">
    <text evidence="5">Belongs to the D-isomer specific 2-hydroxyacid dehydrogenase family. PdxB subfamily.</text>
</comment>
<dbReference type="GO" id="GO:0005829">
    <property type="term" value="C:cytosol"/>
    <property type="evidence" value="ECO:0007669"/>
    <property type="project" value="TreeGrafter"/>
</dbReference>